<dbReference type="EMBL" id="JAQQCL010000009">
    <property type="protein sequence ID" value="MFM0717581.1"/>
    <property type="molecule type" value="Genomic_DNA"/>
</dbReference>
<evidence type="ECO:0000313" key="2">
    <source>
        <dbReference type="Proteomes" id="UP001629392"/>
    </source>
</evidence>
<keyword evidence="2" id="KW-1185">Reference proteome</keyword>
<name>A0ABW9EDU8_9BURK</name>
<evidence type="ECO:0000313" key="1">
    <source>
        <dbReference type="EMBL" id="MFM0717581.1"/>
    </source>
</evidence>
<dbReference type="RefSeq" id="WP_408153426.1">
    <property type="nucleotide sequence ID" value="NZ_JAQQCL010000009.1"/>
</dbReference>
<gene>
    <name evidence="1" type="ORF">PQQ73_14685</name>
</gene>
<comment type="caution">
    <text evidence="1">The sequence shown here is derived from an EMBL/GenBank/DDBJ whole genome shotgun (WGS) entry which is preliminary data.</text>
</comment>
<accession>A0ABW9EDU8</accession>
<sequence>MDLEAADVSVASSMSYRGERFVNAAASSETPFFNPIGPQA</sequence>
<reference evidence="1 2" key="1">
    <citation type="journal article" date="2024" name="Chem. Sci.">
        <title>Discovery of megapolipeptins by genome mining of a Burkholderiales bacteria collection.</title>
        <authorList>
            <person name="Paulo B.S."/>
            <person name="Recchia M.J.J."/>
            <person name="Lee S."/>
            <person name="Fergusson C.H."/>
            <person name="Romanowski S.B."/>
            <person name="Hernandez A."/>
            <person name="Krull N."/>
            <person name="Liu D.Y."/>
            <person name="Cavanagh H."/>
            <person name="Bos A."/>
            <person name="Gray C.A."/>
            <person name="Murphy B.T."/>
            <person name="Linington R.G."/>
            <person name="Eustaquio A.S."/>
        </authorList>
    </citation>
    <scope>NUCLEOTIDE SEQUENCE [LARGE SCALE GENOMIC DNA]</scope>
    <source>
        <strain evidence="1 2">RL17-350-BIC-E</strain>
    </source>
</reference>
<proteinExistence type="predicted"/>
<organism evidence="1 2">
    <name type="scientific">Paraburkholderia strydomiana</name>
    <dbReference type="NCBI Taxonomy" id="1245417"/>
    <lineage>
        <taxon>Bacteria</taxon>
        <taxon>Pseudomonadati</taxon>
        <taxon>Pseudomonadota</taxon>
        <taxon>Betaproteobacteria</taxon>
        <taxon>Burkholderiales</taxon>
        <taxon>Burkholderiaceae</taxon>
        <taxon>Paraburkholderia</taxon>
    </lineage>
</organism>
<protein>
    <submittedName>
        <fullName evidence="1">Uncharacterized protein</fullName>
    </submittedName>
</protein>
<dbReference type="Proteomes" id="UP001629392">
    <property type="component" value="Unassembled WGS sequence"/>
</dbReference>